<dbReference type="STRING" id="1297742.A176_000899"/>
<evidence type="ECO:0000256" key="1">
    <source>
        <dbReference type="ARBA" id="ARBA00022553"/>
    </source>
</evidence>
<name>A0A0H4X835_9BACT</name>
<dbReference type="PROSITE" id="PS51755">
    <property type="entry name" value="OMPR_PHOB"/>
    <property type="match status" value="1"/>
</dbReference>
<evidence type="ECO:0000256" key="7">
    <source>
        <dbReference type="PROSITE-ProRule" id="PRU01091"/>
    </source>
</evidence>
<dbReference type="InterPro" id="IPR039420">
    <property type="entry name" value="WalR-like"/>
</dbReference>
<dbReference type="OrthoDB" id="9793321at2"/>
<dbReference type="GO" id="GO:0000976">
    <property type="term" value="F:transcription cis-regulatory region binding"/>
    <property type="evidence" value="ECO:0007669"/>
    <property type="project" value="TreeGrafter"/>
</dbReference>
<dbReference type="SUPFAM" id="SSF52172">
    <property type="entry name" value="CheY-like"/>
    <property type="match status" value="1"/>
</dbReference>
<dbReference type="InterPro" id="IPR036388">
    <property type="entry name" value="WH-like_DNA-bd_sf"/>
</dbReference>
<keyword evidence="1 6" id="KW-0597">Phosphoprotein</keyword>
<protein>
    <submittedName>
        <fullName evidence="10">Alkaline phosphatase synthesis transcriptional regulatory protein PhoP</fullName>
    </submittedName>
</protein>
<dbReference type="SMART" id="SM00448">
    <property type="entry name" value="REC"/>
    <property type="match status" value="1"/>
</dbReference>
<dbReference type="InterPro" id="IPR001789">
    <property type="entry name" value="Sig_transdc_resp-reg_receiver"/>
</dbReference>
<dbReference type="PANTHER" id="PTHR48111">
    <property type="entry name" value="REGULATOR OF RPOS"/>
    <property type="match status" value="1"/>
</dbReference>
<dbReference type="PATRIC" id="fig|1297742.4.peg.915"/>
<keyword evidence="2" id="KW-0902">Two-component regulatory system</keyword>
<dbReference type="SUPFAM" id="SSF46894">
    <property type="entry name" value="C-terminal effector domain of the bipartite response regulators"/>
    <property type="match status" value="1"/>
</dbReference>
<dbReference type="KEGG" id="mym:A176_000899"/>
<dbReference type="Gene3D" id="3.40.50.2300">
    <property type="match status" value="1"/>
</dbReference>
<dbReference type="AlphaFoldDB" id="A0A0H4X835"/>
<reference evidence="10 11" key="1">
    <citation type="journal article" date="2016" name="PLoS ONE">
        <title>Complete Genome Sequence and Comparative Genomics of a Novel Myxobacterium Myxococcus hansupus.</title>
        <authorList>
            <person name="Sharma G."/>
            <person name="Narwani T."/>
            <person name="Subramanian S."/>
        </authorList>
    </citation>
    <scope>NUCLEOTIDE SEQUENCE [LARGE SCALE GENOMIC DNA]</scope>
    <source>
        <strain evidence="11">mixupus</strain>
    </source>
</reference>
<evidence type="ECO:0000256" key="2">
    <source>
        <dbReference type="ARBA" id="ARBA00023012"/>
    </source>
</evidence>
<evidence type="ECO:0000259" key="9">
    <source>
        <dbReference type="PROSITE" id="PS51755"/>
    </source>
</evidence>
<dbReference type="Pfam" id="PF00486">
    <property type="entry name" value="Trans_reg_C"/>
    <property type="match status" value="1"/>
</dbReference>
<keyword evidence="4 7" id="KW-0238">DNA-binding</keyword>
<dbReference type="SMART" id="SM00862">
    <property type="entry name" value="Trans_reg_C"/>
    <property type="match status" value="1"/>
</dbReference>
<dbReference type="InterPro" id="IPR016032">
    <property type="entry name" value="Sig_transdc_resp-reg_C-effctor"/>
</dbReference>
<keyword evidence="11" id="KW-1185">Reference proteome</keyword>
<sequence length="231" mass="26116">MSMNPPSRILVVEDDAPIAAGIVRGLKLAGFQVSLATDGVLALEMAERERPDLVVLDLNLPGQDGFELLEAWRFRLRVPVIVLTARQELEARLRSFGLGAVDYLPKPFWMEELVARIRARLLLQEERPRRVLRWDDVSLDLDAREASREGAGALPFTRHEFDVLAYLAERPGRALTRAQIAQHALPPSEERDDRTVDSHIARIRKKLGPAGTRIQTSWGIGYRFVPDEEPR</sequence>
<dbReference type="Proteomes" id="UP000009026">
    <property type="component" value="Chromosome"/>
</dbReference>
<dbReference type="InterPro" id="IPR011006">
    <property type="entry name" value="CheY-like_superfamily"/>
</dbReference>
<evidence type="ECO:0000256" key="6">
    <source>
        <dbReference type="PROSITE-ProRule" id="PRU00169"/>
    </source>
</evidence>
<dbReference type="GO" id="GO:0006355">
    <property type="term" value="P:regulation of DNA-templated transcription"/>
    <property type="evidence" value="ECO:0007669"/>
    <property type="project" value="InterPro"/>
</dbReference>
<evidence type="ECO:0000313" key="10">
    <source>
        <dbReference type="EMBL" id="AKQ63987.1"/>
    </source>
</evidence>
<dbReference type="EMBL" id="CP012109">
    <property type="protein sequence ID" value="AKQ63987.1"/>
    <property type="molecule type" value="Genomic_DNA"/>
</dbReference>
<gene>
    <name evidence="10" type="ORF">A176_000899</name>
</gene>
<evidence type="ECO:0000256" key="3">
    <source>
        <dbReference type="ARBA" id="ARBA00023015"/>
    </source>
</evidence>
<dbReference type="Pfam" id="PF00072">
    <property type="entry name" value="Response_reg"/>
    <property type="match status" value="1"/>
</dbReference>
<organism evidence="10 11">
    <name type="scientific">Pseudomyxococcus hansupus</name>
    <dbReference type="NCBI Taxonomy" id="1297742"/>
    <lineage>
        <taxon>Bacteria</taxon>
        <taxon>Pseudomonadati</taxon>
        <taxon>Myxococcota</taxon>
        <taxon>Myxococcia</taxon>
        <taxon>Myxococcales</taxon>
        <taxon>Cystobacterineae</taxon>
        <taxon>Myxococcaceae</taxon>
        <taxon>Pseudomyxococcus</taxon>
    </lineage>
</organism>
<feature type="domain" description="Response regulatory" evidence="8">
    <location>
        <begin position="8"/>
        <end position="121"/>
    </location>
</feature>
<dbReference type="GO" id="GO:0000156">
    <property type="term" value="F:phosphorelay response regulator activity"/>
    <property type="evidence" value="ECO:0007669"/>
    <property type="project" value="TreeGrafter"/>
</dbReference>
<proteinExistence type="predicted"/>
<feature type="modified residue" description="4-aspartylphosphate" evidence="6">
    <location>
        <position position="57"/>
    </location>
</feature>
<evidence type="ECO:0000313" key="11">
    <source>
        <dbReference type="Proteomes" id="UP000009026"/>
    </source>
</evidence>
<evidence type="ECO:0000259" key="8">
    <source>
        <dbReference type="PROSITE" id="PS50110"/>
    </source>
</evidence>
<feature type="domain" description="OmpR/PhoB-type" evidence="9">
    <location>
        <begin position="129"/>
        <end position="226"/>
    </location>
</feature>
<dbReference type="Gene3D" id="1.10.10.10">
    <property type="entry name" value="Winged helix-like DNA-binding domain superfamily/Winged helix DNA-binding domain"/>
    <property type="match status" value="1"/>
</dbReference>
<dbReference type="eggNOG" id="COG0745">
    <property type="taxonomic scope" value="Bacteria"/>
</dbReference>
<dbReference type="GO" id="GO:0032993">
    <property type="term" value="C:protein-DNA complex"/>
    <property type="evidence" value="ECO:0007669"/>
    <property type="project" value="TreeGrafter"/>
</dbReference>
<feature type="DNA-binding region" description="OmpR/PhoB-type" evidence="7">
    <location>
        <begin position="129"/>
        <end position="226"/>
    </location>
</feature>
<dbReference type="InterPro" id="IPR001867">
    <property type="entry name" value="OmpR/PhoB-type_DNA-bd"/>
</dbReference>
<evidence type="ECO:0000256" key="5">
    <source>
        <dbReference type="ARBA" id="ARBA00023163"/>
    </source>
</evidence>
<keyword evidence="5" id="KW-0804">Transcription</keyword>
<keyword evidence="3" id="KW-0805">Transcription regulation</keyword>
<dbReference type="PANTHER" id="PTHR48111:SF1">
    <property type="entry name" value="TWO-COMPONENT RESPONSE REGULATOR ORR33"/>
    <property type="match status" value="1"/>
</dbReference>
<evidence type="ECO:0000256" key="4">
    <source>
        <dbReference type="ARBA" id="ARBA00023125"/>
    </source>
</evidence>
<dbReference type="GO" id="GO:0005829">
    <property type="term" value="C:cytosol"/>
    <property type="evidence" value="ECO:0007669"/>
    <property type="project" value="TreeGrafter"/>
</dbReference>
<accession>A0A0H4X835</accession>
<dbReference type="PROSITE" id="PS50110">
    <property type="entry name" value="RESPONSE_REGULATORY"/>
    <property type="match status" value="1"/>
</dbReference>
<dbReference type="CDD" id="cd00383">
    <property type="entry name" value="trans_reg_C"/>
    <property type="match status" value="1"/>
</dbReference>